<dbReference type="PANTHER" id="PTHR15422">
    <property type="entry name" value="OS05G0565100 PROTEIN"/>
    <property type="match status" value="1"/>
</dbReference>
<dbReference type="Proteomes" id="UP000594263">
    <property type="component" value="Unplaced"/>
</dbReference>
<evidence type="ECO:0000259" key="13">
    <source>
        <dbReference type="PROSITE" id="PS50939"/>
    </source>
</evidence>
<dbReference type="InterPro" id="IPR045150">
    <property type="entry name" value="CYB561D1/2"/>
</dbReference>
<evidence type="ECO:0000256" key="1">
    <source>
        <dbReference type="ARBA" id="ARBA00001970"/>
    </source>
</evidence>
<feature type="transmembrane region" description="Helical" evidence="11">
    <location>
        <begin position="55"/>
        <end position="74"/>
    </location>
</feature>
<keyword evidence="6" id="KW-0479">Metal-binding</keyword>
<evidence type="ECO:0000256" key="10">
    <source>
        <dbReference type="ARBA" id="ARBA00023136"/>
    </source>
</evidence>
<dbReference type="OMA" id="YVFHWIF"/>
<evidence type="ECO:0000256" key="4">
    <source>
        <dbReference type="ARBA" id="ARBA00022617"/>
    </source>
</evidence>
<dbReference type="Gramene" id="Kaladp0038s0128.1.v1.1">
    <property type="protein sequence ID" value="Kaladp0038s0128.1.v1.1"/>
    <property type="gene ID" value="Kaladp0038s0128.v1.1"/>
</dbReference>
<keyword evidence="10 11" id="KW-0472">Membrane</keyword>
<feature type="chain" id="PRO_5033597543" description="Cytochrome b561 domain-containing protein" evidence="12">
    <location>
        <begin position="31"/>
        <end position="232"/>
    </location>
</feature>
<evidence type="ECO:0000256" key="9">
    <source>
        <dbReference type="ARBA" id="ARBA00023004"/>
    </source>
</evidence>
<dbReference type="SMART" id="SM00665">
    <property type="entry name" value="B561"/>
    <property type="match status" value="1"/>
</dbReference>
<feature type="transmembrane region" description="Helical" evidence="11">
    <location>
        <begin position="185"/>
        <end position="204"/>
    </location>
</feature>
<keyword evidence="4" id="KW-0349">Heme</keyword>
<dbReference type="GO" id="GO:0046872">
    <property type="term" value="F:metal ion binding"/>
    <property type="evidence" value="ECO:0007669"/>
    <property type="project" value="UniProtKB-KW"/>
</dbReference>
<dbReference type="AlphaFoldDB" id="A0A7N0TIS8"/>
<dbReference type="GO" id="GO:0140575">
    <property type="term" value="F:transmembrane monodehydroascorbate reductase activity"/>
    <property type="evidence" value="ECO:0007669"/>
    <property type="project" value="InterPro"/>
</dbReference>
<feature type="transmembrane region" description="Helical" evidence="11">
    <location>
        <begin position="150"/>
        <end position="173"/>
    </location>
</feature>
<proteinExistence type="predicted"/>
<name>A0A7N0TIS8_KALFE</name>
<evidence type="ECO:0000256" key="12">
    <source>
        <dbReference type="SAM" id="SignalP"/>
    </source>
</evidence>
<keyword evidence="9" id="KW-0408">Iron</keyword>
<organism evidence="14 15">
    <name type="scientific">Kalanchoe fedtschenkoi</name>
    <name type="common">Lavender scallops</name>
    <name type="synonym">South American air plant</name>
    <dbReference type="NCBI Taxonomy" id="63787"/>
    <lineage>
        <taxon>Eukaryota</taxon>
        <taxon>Viridiplantae</taxon>
        <taxon>Streptophyta</taxon>
        <taxon>Embryophyta</taxon>
        <taxon>Tracheophyta</taxon>
        <taxon>Spermatophyta</taxon>
        <taxon>Magnoliopsida</taxon>
        <taxon>eudicotyledons</taxon>
        <taxon>Gunneridae</taxon>
        <taxon>Pentapetalae</taxon>
        <taxon>Saxifragales</taxon>
        <taxon>Crassulaceae</taxon>
        <taxon>Kalanchoe</taxon>
    </lineage>
</organism>
<feature type="transmembrane region" description="Helical" evidence="11">
    <location>
        <begin position="86"/>
        <end position="107"/>
    </location>
</feature>
<dbReference type="PROSITE" id="PS50939">
    <property type="entry name" value="CYTOCHROME_B561"/>
    <property type="match status" value="1"/>
</dbReference>
<accession>A0A7N0TIS8</accession>
<evidence type="ECO:0000256" key="2">
    <source>
        <dbReference type="ARBA" id="ARBA00004141"/>
    </source>
</evidence>
<keyword evidence="7" id="KW-0249">Electron transport</keyword>
<feature type="domain" description="Cytochrome b561" evidence="13">
    <location>
        <begin position="14"/>
        <end position="212"/>
    </location>
</feature>
<evidence type="ECO:0000313" key="15">
    <source>
        <dbReference type="Proteomes" id="UP000594263"/>
    </source>
</evidence>
<dbReference type="InterPro" id="IPR006593">
    <property type="entry name" value="Cyt_b561/ferric_Rdtase_TM"/>
</dbReference>
<sequence length="232" mass="26412">MKQPQKMKSSKQLVLYVCSVVILLVPSVRSSQEEVKVMSQRSSKQLPSQIILHGFLLWTSLGFLTPAGILIIRISSKLESRRKLKILHVVTQISSALLVTAAAALSIRNFDNSFNNCHQRMGLSLYVAVWVQLLTGFFRPQRGGYGRRFWFSAHWVLGTFVSLLGIINIYSGLQAYHKRTANSCRLWTIIFTTEITCIAFFYLFQDKWEYIQKQGLIINETDDKSALQSTAT</sequence>
<reference evidence="14" key="1">
    <citation type="submission" date="2021-01" db="UniProtKB">
        <authorList>
            <consortium name="EnsemblPlants"/>
        </authorList>
    </citation>
    <scope>IDENTIFICATION</scope>
</reference>
<comment type="subcellular location">
    <subcellularLocation>
        <location evidence="2">Membrane</location>
        <topology evidence="2">Multi-pass membrane protein</topology>
    </subcellularLocation>
</comment>
<keyword evidence="8 11" id="KW-1133">Transmembrane helix</keyword>
<keyword evidence="5 11" id="KW-0812">Transmembrane</keyword>
<evidence type="ECO:0000313" key="14">
    <source>
        <dbReference type="EnsemblPlants" id="Kaladp0038s0128.1.v1.1"/>
    </source>
</evidence>
<evidence type="ECO:0000256" key="7">
    <source>
        <dbReference type="ARBA" id="ARBA00022982"/>
    </source>
</evidence>
<protein>
    <recommendedName>
        <fullName evidence="13">Cytochrome b561 domain-containing protein</fullName>
    </recommendedName>
</protein>
<evidence type="ECO:0000256" key="11">
    <source>
        <dbReference type="SAM" id="Phobius"/>
    </source>
</evidence>
<keyword evidence="15" id="KW-1185">Reference proteome</keyword>
<dbReference type="PANTHER" id="PTHR15422:SF24">
    <property type="entry name" value="DOMON RELATED DOMAIN-CONTAINING PROTEIN"/>
    <property type="match status" value="1"/>
</dbReference>
<dbReference type="EnsemblPlants" id="Kaladp0038s0128.1.v1.1">
    <property type="protein sequence ID" value="Kaladp0038s0128.1.v1.1"/>
    <property type="gene ID" value="Kaladp0038s0128.v1.1"/>
</dbReference>
<feature type="signal peptide" evidence="12">
    <location>
        <begin position="1"/>
        <end position="30"/>
    </location>
</feature>
<evidence type="ECO:0000256" key="6">
    <source>
        <dbReference type="ARBA" id="ARBA00022723"/>
    </source>
</evidence>
<dbReference type="GO" id="GO:0020037">
    <property type="term" value="F:heme binding"/>
    <property type="evidence" value="ECO:0007669"/>
    <property type="project" value="TreeGrafter"/>
</dbReference>
<comment type="cofactor">
    <cofactor evidence="1">
        <name>heme b</name>
        <dbReference type="ChEBI" id="CHEBI:60344"/>
    </cofactor>
</comment>
<dbReference type="Gramene" id="Kaladp0038s0128.2.v1.1">
    <property type="protein sequence ID" value="Kaladp0038s0128.2.v1.1"/>
    <property type="gene ID" value="Kaladp0038s0128.v1.1"/>
</dbReference>
<keyword evidence="12" id="KW-0732">Signal</keyword>
<evidence type="ECO:0000256" key="8">
    <source>
        <dbReference type="ARBA" id="ARBA00022989"/>
    </source>
</evidence>
<feature type="transmembrane region" description="Helical" evidence="11">
    <location>
        <begin position="119"/>
        <end position="138"/>
    </location>
</feature>
<keyword evidence="3" id="KW-0813">Transport</keyword>
<dbReference type="EnsemblPlants" id="Kaladp0038s0128.2.v1.1">
    <property type="protein sequence ID" value="Kaladp0038s0128.2.v1.1"/>
    <property type="gene ID" value="Kaladp0038s0128.v1.1"/>
</dbReference>
<evidence type="ECO:0000256" key="3">
    <source>
        <dbReference type="ARBA" id="ARBA00022448"/>
    </source>
</evidence>
<dbReference type="Pfam" id="PF03188">
    <property type="entry name" value="Cytochrom_B561"/>
    <property type="match status" value="1"/>
</dbReference>
<dbReference type="GO" id="GO:0016020">
    <property type="term" value="C:membrane"/>
    <property type="evidence" value="ECO:0007669"/>
    <property type="project" value="UniProtKB-SubCell"/>
</dbReference>
<dbReference type="Gene3D" id="1.20.120.1770">
    <property type="match status" value="1"/>
</dbReference>
<evidence type="ECO:0000256" key="5">
    <source>
        <dbReference type="ARBA" id="ARBA00022692"/>
    </source>
</evidence>
<dbReference type="CDD" id="cd08760">
    <property type="entry name" value="Cyt_b561_FRRS1_like"/>
    <property type="match status" value="1"/>
</dbReference>